<dbReference type="FunCoup" id="C1E6L5">
    <property type="interactions" value="194"/>
</dbReference>
<dbReference type="PANTHER" id="PTHR21385:SF0">
    <property type="entry name" value="RE51073P"/>
    <property type="match status" value="1"/>
</dbReference>
<keyword evidence="1" id="KW-0812">Transmembrane</keyword>
<proteinExistence type="predicted"/>
<dbReference type="GeneID" id="8243856"/>
<dbReference type="PANTHER" id="PTHR21385">
    <property type="entry name" value="ZINC FINGER PROTEIN-RELATED"/>
    <property type="match status" value="1"/>
</dbReference>
<feature type="chain" id="PRO_5002906894" evidence="2">
    <location>
        <begin position="19"/>
        <end position="301"/>
    </location>
</feature>
<dbReference type="eggNOG" id="ENOG502QRQG">
    <property type="taxonomic scope" value="Eukaryota"/>
</dbReference>
<evidence type="ECO:0000256" key="2">
    <source>
        <dbReference type="SAM" id="SignalP"/>
    </source>
</evidence>
<feature type="transmembrane region" description="Helical" evidence="1">
    <location>
        <begin position="236"/>
        <end position="258"/>
    </location>
</feature>
<evidence type="ECO:0000256" key="1">
    <source>
        <dbReference type="SAM" id="Phobius"/>
    </source>
</evidence>
<dbReference type="EMBL" id="CP001326">
    <property type="protein sequence ID" value="ACO63452.1"/>
    <property type="molecule type" value="Genomic_DNA"/>
</dbReference>
<dbReference type="RefSeq" id="XP_002502194.1">
    <property type="nucleotide sequence ID" value="XM_002502148.1"/>
</dbReference>
<feature type="signal peptide" evidence="2">
    <location>
        <begin position="1"/>
        <end position="18"/>
    </location>
</feature>
<dbReference type="Proteomes" id="UP000002009">
    <property type="component" value="Chromosome 5"/>
</dbReference>
<dbReference type="AlphaFoldDB" id="C1E6L5"/>
<reference evidence="3 4" key="1">
    <citation type="journal article" date="2009" name="Science">
        <title>Green evolution and dynamic adaptations revealed by genomes of the marine picoeukaryotes Micromonas.</title>
        <authorList>
            <person name="Worden A.Z."/>
            <person name="Lee J.H."/>
            <person name="Mock T."/>
            <person name="Rouze P."/>
            <person name="Simmons M.P."/>
            <person name="Aerts A.L."/>
            <person name="Allen A.E."/>
            <person name="Cuvelier M.L."/>
            <person name="Derelle E."/>
            <person name="Everett M.V."/>
            <person name="Foulon E."/>
            <person name="Grimwood J."/>
            <person name="Gundlach H."/>
            <person name="Henrissat B."/>
            <person name="Napoli C."/>
            <person name="McDonald S.M."/>
            <person name="Parker M.S."/>
            <person name="Rombauts S."/>
            <person name="Salamov A."/>
            <person name="Von Dassow P."/>
            <person name="Badger J.H."/>
            <person name="Coutinho P.M."/>
            <person name="Demir E."/>
            <person name="Dubchak I."/>
            <person name="Gentemann C."/>
            <person name="Eikrem W."/>
            <person name="Gready J.E."/>
            <person name="John U."/>
            <person name="Lanier W."/>
            <person name="Lindquist E.A."/>
            <person name="Lucas S."/>
            <person name="Mayer K.F."/>
            <person name="Moreau H."/>
            <person name="Not F."/>
            <person name="Otillar R."/>
            <person name="Panaud O."/>
            <person name="Pangilinan J."/>
            <person name="Paulsen I."/>
            <person name="Piegu B."/>
            <person name="Poliakov A."/>
            <person name="Robbens S."/>
            <person name="Schmutz J."/>
            <person name="Toulza E."/>
            <person name="Wyss T."/>
            <person name="Zelensky A."/>
            <person name="Zhou K."/>
            <person name="Armbrust E.V."/>
            <person name="Bhattacharya D."/>
            <person name="Goodenough U.W."/>
            <person name="Van de Peer Y."/>
            <person name="Grigoriev I.V."/>
        </authorList>
    </citation>
    <scope>NUCLEOTIDE SEQUENCE [LARGE SCALE GENOMIC DNA]</scope>
    <source>
        <strain evidence="4">RCC299 / NOUM17</strain>
    </source>
</reference>
<dbReference type="KEGG" id="mis:MICPUN_108294"/>
<sequence>MGARGLVAWLIWVNLATAAASVASDKVGVPVRTAGGTAPACSRERSRHARGVLDDFFHPVADRNRYRLPPNCPFDRSKDMYLEHEKHKEVVRRTQYKSLYSDKTFYNEYYVDKHMDNRHMDKVPPGADVCLADYCEVLRCDEHQAWKHPELRKTVGSSASRSRCSQERMRGLRHFCEVLMSGCFPTGGGPDGDAGTAARLREYFTRHHCDMLTCDGVRDMFGVLGSHHAVAGGGGYVLVLIVVFAAVGCYYLFVWHAVRDGRRSADLRRARKETLGTRAERWLVSFSKKLPFSKGRKKKLY</sequence>
<name>C1E6L5_MICCC</name>
<gene>
    <name evidence="3" type="ORF">MICPUN_108294</name>
</gene>
<protein>
    <submittedName>
        <fullName evidence="3">Uncharacterized protein</fullName>
    </submittedName>
</protein>
<keyword evidence="2" id="KW-0732">Signal</keyword>
<accession>C1E6L5</accession>
<evidence type="ECO:0000313" key="3">
    <source>
        <dbReference type="EMBL" id="ACO63452.1"/>
    </source>
</evidence>
<dbReference type="OMA" id="FTRHHCD"/>
<organism evidence="3 4">
    <name type="scientific">Micromonas commoda (strain RCC299 / NOUM17 / CCMP2709)</name>
    <name type="common">Picoplanktonic green alga</name>
    <dbReference type="NCBI Taxonomy" id="296587"/>
    <lineage>
        <taxon>Eukaryota</taxon>
        <taxon>Viridiplantae</taxon>
        <taxon>Chlorophyta</taxon>
        <taxon>Mamiellophyceae</taxon>
        <taxon>Mamiellales</taxon>
        <taxon>Mamiellaceae</taxon>
        <taxon>Micromonas</taxon>
    </lineage>
</organism>
<evidence type="ECO:0000313" key="4">
    <source>
        <dbReference type="Proteomes" id="UP000002009"/>
    </source>
</evidence>
<dbReference type="OrthoDB" id="496771at2759"/>
<keyword evidence="4" id="KW-1185">Reference proteome</keyword>
<dbReference type="InParanoid" id="C1E6L5"/>
<keyword evidence="1" id="KW-0472">Membrane</keyword>
<keyword evidence="1" id="KW-1133">Transmembrane helix</keyword>